<evidence type="ECO:0000259" key="7">
    <source>
        <dbReference type="Pfam" id="PF01171"/>
    </source>
</evidence>
<dbReference type="GO" id="GO:0005524">
    <property type="term" value="F:ATP binding"/>
    <property type="evidence" value="ECO:0007669"/>
    <property type="project" value="UniProtKB-KW"/>
</dbReference>
<dbReference type="SUPFAM" id="SSF53254">
    <property type="entry name" value="Phosphoglycerate mutase-like"/>
    <property type="match status" value="1"/>
</dbReference>
<dbReference type="InterPro" id="IPR012094">
    <property type="entry name" value="tRNA_Ile_lys_synt"/>
</dbReference>
<dbReference type="EMBL" id="LJZO01000008">
    <property type="protein sequence ID" value="ROW00725.1"/>
    <property type="molecule type" value="Genomic_DNA"/>
</dbReference>
<dbReference type="EC" id="6.3.4.19" evidence="1"/>
<feature type="domain" description="tRNA(Ile)-lysidine/2-thiocytidine synthase N-terminal" evidence="7">
    <location>
        <begin position="5"/>
        <end position="108"/>
    </location>
</feature>
<dbReference type="InterPro" id="IPR012795">
    <property type="entry name" value="tRNA_Ile_lys_synt_N"/>
</dbReference>
<dbReference type="SUPFAM" id="SSF52402">
    <property type="entry name" value="Adenine nucleotide alpha hydrolases-like"/>
    <property type="match status" value="1"/>
</dbReference>
<evidence type="ECO:0000313" key="8">
    <source>
        <dbReference type="EMBL" id="ROW00725.1"/>
    </source>
</evidence>
<dbReference type="Gene3D" id="3.40.50.1240">
    <property type="entry name" value="Phosphoglycerate mutase-like"/>
    <property type="match status" value="1"/>
</dbReference>
<protein>
    <recommendedName>
        <fullName evidence="1">tRNA(Ile)-lysidine synthetase</fullName>
        <ecNumber evidence="1">6.3.4.19</ecNumber>
    </recommendedName>
</protein>
<dbReference type="InterPro" id="IPR029033">
    <property type="entry name" value="His_PPase_superfam"/>
</dbReference>
<dbReference type="InterPro" id="IPR014729">
    <property type="entry name" value="Rossmann-like_a/b/a_fold"/>
</dbReference>
<sequence length="1192" mass="132560">MREGSDEEASAVKRILMERLGLRTHQLAIAWSSVLEGTKYSHPKELPNFETVARRQRYRRIAAQVAHSKMASLFLAHHEDDQYETVLMRLISGHRAAGLLGMRAATDIPESHDIHGAYQSGMVDDQASKSPMINYRPTKYDLRSIKAQIMADLDPDLVARELLQGTPASTYLEDELDQYVPKAKMMLPAAPPEVEDGGCMVYRPLLEFSKDRLTATCEANGIPWFEDATNHDATLTMRNAVRYISKNHTLPLALQKPAVLAMSRRLREQAQLDEGEVSRLLGRTIVRDFESTAGTVVVQLPSFRIPRLWKRQSKDVRHAKRLEHYRYIAALLVKRLLAIVTPDLQGPAAANLQNQVIRLFPSLNDDPSTYPEHPKAFNISNVHFHPVRTSSDPKAPMNWYLTREPYVSGRPVPICESPRLPLRLRWRRRPELWRWPPPKAWQLWDGRFWIRIYNRTNVHVLVAPFDARYAKAFRDSLPDGRARDELMALLKHHAPGKVRYTLPAVYTWGDHEVAIRDHERSSDVEKAQLLDEAEIKEQWQKMGMTAQREEYYKTRDWELGQAAARGKGDGDEVVVETPSEESKVLVALPTLGIARPGLTNWIRCDVRYKRVDRSTLSESAKEERDLAWYWYKRARARVKAGAKLLVAFVCGAILALAIAHGHTSLLRAASTPPTSPLFPASAAAPAHDGMAASTAVVDLGWYPPSQTVINNLTHVVSNDTTGVYGFIFNSSYTPDDQYGTYNWCNMPHVRPQEYVRPSEEYELAYVELIHRHHKRTPYAANSFPVESYNWDCDDEGLYYFARPFSEDAPASDPGAGRNSSALAYWEVFSGINPFEALAPGWKGTCQFPQITSEGLDDAWQHGADLYAVYHDLLGFLPSRDGGDDDDDNESWAQKVKYRVTNNVITSEVAGMVVNAMRGDSNTTTGSTPLLVQPDGVDSLEPSYTCAAAADLYDSSRSDADPAWAAHLEAARGLYAVLDGISGVDAADEGFHASLDHYYDNLSARQCHGKPLPCKLVNATSTSASASSPAAALVNDTGSCVTQAMADEAYRLGNWEYSHVYRGSGAGWRRTCAGWSTANGGGTLWFHNVAHDGSVSRVLGILQVDVMVWPGMGSEVVFELWRRTGRGGDEEGAAASGGYYVRVLFGGKVLTSSNPSLGTLDMVPVETLLAYFDGLVGVNASLVVDKCDNSTSS</sequence>
<evidence type="ECO:0000256" key="1">
    <source>
        <dbReference type="ARBA" id="ARBA00013267"/>
    </source>
</evidence>
<dbReference type="OrthoDB" id="10262962at2759"/>
<proteinExistence type="predicted"/>
<dbReference type="AlphaFoldDB" id="A0A423WBP4"/>
<dbReference type="GO" id="GO:0032267">
    <property type="term" value="F:tRNA(Ile)-lysidine synthase activity"/>
    <property type="evidence" value="ECO:0007669"/>
    <property type="project" value="UniProtKB-EC"/>
</dbReference>
<dbReference type="Pfam" id="PF01171">
    <property type="entry name" value="ATP_bind_3"/>
    <property type="match status" value="2"/>
</dbReference>
<reference evidence="8 9" key="1">
    <citation type="submission" date="2015-09" db="EMBL/GenBank/DDBJ databases">
        <title>Host preference determinants of Valsa canker pathogens revealed by comparative genomics.</title>
        <authorList>
            <person name="Yin Z."/>
            <person name="Huang L."/>
        </authorList>
    </citation>
    <scope>NUCLEOTIDE SEQUENCE [LARGE SCALE GENOMIC DNA]</scope>
    <source>
        <strain evidence="8 9">YSFL</strain>
    </source>
</reference>
<dbReference type="Proteomes" id="UP000284375">
    <property type="component" value="Unassembled WGS sequence"/>
</dbReference>
<dbReference type="PANTHER" id="PTHR43033:SF1">
    <property type="entry name" value="TRNA(ILE)-LYSIDINE SYNTHASE-RELATED"/>
    <property type="match status" value="1"/>
</dbReference>
<keyword evidence="9" id="KW-1185">Reference proteome</keyword>
<evidence type="ECO:0000313" key="9">
    <source>
        <dbReference type="Proteomes" id="UP000284375"/>
    </source>
</evidence>
<organism evidence="8 9">
    <name type="scientific">Cytospora chrysosperma</name>
    <name type="common">Cytospora canker fungus</name>
    <name type="synonym">Sphaeria chrysosperma</name>
    <dbReference type="NCBI Taxonomy" id="252740"/>
    <lineage>
        <taxon>Eukaryota</taxon>
        <taxon>Fungi</taxon>
        <taxon>Dikarya</taxon>
        <taxon>Ascomycota</taxon>
        <taxon>Pezizomycotina</taxon>
        <taxon>Sordariomycetes</taxon>
        <taxon>Sordariomycetidae</taxon>
        <taxon>Diaporthales</taxon>
        <taxon>Cytosporaceae</taxon>
        <taxon>Cytospora</taxon>
    </lineage>
</organism>
<evidence type="ECO:0000256" key="2">
    <source>
        <dbReference type="ARBA" id="ARBA00022598"/>
    </source>
</evidence>
<accession>A0A423WBP4</accession>
<name>A0A423WBP4_CYTCH</name>
<comment type="caution">
    <text evidence="8">The sequence shown here is derived from an EMBL/GenBank/DDBJ whole genome shotgun (WGS) entry which is preliminary data.</text>
</comment>
<dbReference type="InterPro" id="IPR011063">
    <property type="entry name" value="TilS/TtcA_N"/>
</dbReference>
<comment type="catalytic activity">
    <reaction evidence="6">
        <text>cytidine(34) in tRNA(Ile2) + L-lysine + ATP = lysidine(34) in tRNA(Ile2) + AMP + diphosphate + H(+)</text>
        <dbReference type="Rhea" id="RHEA:43744"/>
        <dbReference type="Rhea" id="RHEA-COMP:10625"/>
        <dbReference type="Rhea" id="RHEA-COMP:10670"/>
        <dbReference type="ChEBI" id="CHEBI:15378"/>
        <dbReference type="ChEBI" id="CHEBI:30616"/>
        <dbReference type="ChEBI" id="CHEBI:32551"/>
        <dbReference type="ChEBI" id="CHEBI:33019"/>
        <dbReference type="ChEBI" id="CHEBI:82748"/>
        <dbReference type="ChEBI" id="CHEBI:83665"/>
        <dbReference type="ChEBI" id="CHEBI:456215"/>
        <dbReference type="EC" id="6.3.4.19"/>
    </reaction>
</comment>
<dbReference type="GO" id="GO:0008033">
    <property type="term" value="P:tRNA processing"/>
    <property type="evidence" value="ECO:0007669"/>
    <property type="project" value="UniProtKB-KW"/>
</dbReference>
<evidence type="ECO:0000256" key="4">
    <source>
        <dbReference type="ARBA" id="ARBA00022741"/>
    </source>
</evidence>
<evidence type="ECO:0000256" key="5">
    <source>
        <dbReference type="ARBA" id="ARBA00022840"/>
    </source>
</evidence>
<dbReference type="PANTHER" id="PTHR43033">
    <property type="entry name" value="TRNA(ILE)-LYSIDINE SYNTHASE-RELATED"/>
    <property type="match status" value="1"/>
</dbReference>
<dbReference type="Gene3D" id="3.40.50.620">
    <property type="entry name" value="HUPs"/>
    <property type="match status" value="1"/>
</dbReference>
<keyword evidence="2" id="KW-0436">Ligase</keyword>
<feature type="domain" description="tRNA(Ile)-lysidine/2-thiocytidine synthase N-terminal" evidence="7">
    <location>
        <begin position="191"/>
        <end position="242"/>
    </location>
</feature>
<gene>
    <name evidence="8" type="ORF">VSDG_03320</name>
</gene>
<keyword evidence="3" id="KW-0819">tRNA processing</keyword>
<evidence type="ECO:0000256" key="6">
    <source>
        <dbReference type="ARBA" id="ARBA00048539"/>
    </source>
</evidence>
<keyword evidence="4" id="KW-0547">Nucleotide-binding</keyword>
<keyword evidence="5" id="KW-0067">ATP-binding</keyword>
<dbReference type="CDD" id="cd01992">
    <property type="entry name" value="TilS_N"/>
    <property type="match status" value="1"/>
</dbReference>
<evidence type="ECO:0000256" key="3">
    <source>
        <dbReference type="ARBA" id="ARBA00022694"/>
    </source>
</evidence>